<sequence>MREGEVAGVLDVIGSEGELPTSGFILVSFSRAANQGIPKYPRTRSWSVRVWGRTHYFGHLDTRKFTCTTADFGSGNVESACARAGAGAIPLATFAELNDDQGL</sequence>
<protein>
    <submittedName>
        <fullName evidence="1">Uncharacterized protein</fullName>
    </submittedName>
</protein>
<organism evidence="1 2">
    <name type="scientific">Fraxinus pennsylvanica</name>
    <dbReference type="NCBI Taxonomy" id="56036"/>
    <lineage>
        <taxon>Eukaryota</taxon>
        <taxon>Viridiplantae</taxon>
        <taxon>Streptophyta</taxon>
        <taxon>Embryophyta</taxon>
        <taxon>Tracheophyta</taxon>
        <taxon>Spermatophyta</taxon>
        <taxon>Magnoliopsida</taxon>
        <taxon>eudicotyledons</taxon>
        <taxon>Gunneridae</taxon>
        <taxon>Pentapetalae</taxon>
        <taxon>asterids</taxon>
        <taxon>lamiids</taxon>
        <taxon>Lamiales</taxon>
        <taxon>Oleaceae</taxon>
        <taxon>Oleeae</taxon>
        <taxon>Fraxinus</taxon>
    </lineage>
</organism>
<dbReference type="EMBL" id="OU503038">
    <property type="protein sequence ID" value="CAI9757732.1"/>
    <property type="molecule type" value="Genomic_DNA"/>
</dbReference>
<dbReference type="Gene3D" id="2.60.110.10">
    <property type="entry name" value="Thaumatin"/>
    <property type="match status" value="1"/>
</dbReference>
<dbReference type="Proteomes" id="UP000834106">
    <property type="component" value="Chromosome 3"/>
</dbReference>
<gene>
    <name evidence="1" type="ORF">FPE_LOCUS5162</name>
</gene>
<reference evidence="1" key="1">
    <citation type="submission" date="2023-05" db="EMBL/GenBank/DDBJ databases">
        <authorList>
            <person name="Huff M."/>
        </authorList>
    </citation>
    <scope>NUCLEOTIDE SEQUENCE</scope>
</reference>
<evidence type="ECO:0000313" key="2">
    <source>
        <dbReference type="Proteomes" id="UP000834106"/>
    </source>
</evidence>
<evidence type="ECO:0000313" key="1">
    <source>
        <dbReference type="EMBL" id="CAI9757732.1"/>
    </source>
</evidence>
<proteinExistence type="predicted"/>
<accession>A0AAD1YZU4</accession>
<dbReference type="InterPro" id="IPR037176">
    <property type="entry name" value="Osmotin/thaumatin-like_sf"/>
</dbReference>
<name>A0AAD1YZU4_9LAMI</name>
<keyword evidence="2" id="KW-1185">Reference proteome</keyword>
<dbReference type="AlphaFoldDB" id="A0AAD1YZU4"/>